<dbReference type="EMBL" id="VKAD01000003">
    <property type="protein sequence ID" value="TXR51522.1"/>
    <property type="molecule type" value="Genomic_DNA"/>
</dbReference>
<keyword evidence="7" id="KW-1133">Transmembrane helix</keyword>
<dbReference type="Proteomes" id="UP000321764">
    <property type="component" value="Unassembled WGS sequence"/>
</dbReference>
<dbReference type="InterPro" id="IPR011990">
    <property type="entry name" value="TPR-like_helical_dom_sf"/>
</dbReference>
<dbReference type="AlphaFoldDB" id="A0A5C8Z062"/>
<dbReference type="InterPro" id="IPR039565">
    <property type="entry name" value="BamD-like"/>
</dbReference>
<feature type="domain" description="Outer membrane lipoprotein BamD-like" evidence="8">
    <location>
        <begin position="56"/>
        <end position="257"/>
    </location>
</feature>
<dbReference type="PANTHER" id="PTHR37423">
    <property type="entry name" value="SOLUBLE LYTIC MUREIN TRANSGLYCOSYLASE-RELATED"/>
    <property type="match status" value="1"/>
</dbReference>
<dbReference type="GO" id="GO:1990063">
    <property type="term" value="C:Bam protein complex"/>
    <property type="evidence" value="ECO:0007669"/>
    <property type="project" value="TreeGrafter"/>
</dbReference>
<dbReference type="NCBIfam" id="TIGR03302">
    <property type="entry name" value="OM_YfiO"/>
    <property type="match status" value="1"/>
</dbReference>
<evidence type="ECO:0000256" key="4">
    <source>
        <dbReference type="ARBA" id="ARBA00023237"/>
    </source>
</evidence>
<comment type="similarity">
    <text evidence="6">Belongs to the BamD family.</text>
</comment>
<dbReference type="InterPro" id="IPR017689">
    <property type="entry name" value="BamD"/>
</dbReference>
<dbReference type="HAMAP" id="MF_00922">
    <property type="entry name" value="OM_assembly_BamD"/>
    <property type="match status" value="1"/>
</dbReference>
<keyword evidence="4 6" id="KW-0998">Cell outer membrane</keyword>
<dbReference type="CDD" id="cd15830">
    <property type="entry name" value="BamD"/>
    <property type="match status" value="1"/>
</dbReference>
<evidence type="ECO:0000256" key="7">
    <source>
        <dbReference type="SAM" id="Phobius"/>
    </source>
</evidence>
<evidence type="ECO:0000256" key="2">
    <source>
        <dbReference type="ARBA" id="ARBA00023136"/>
    </source>
</evidence>
<comment type="subunit">
    <text evidence="6">Part of the Bam complex.</text>
</comment>
<evidence type="ECO:0000256" key="3">
    <source>
        <dbReference type="ARBA" id="ARBA00023139"/>
    </source>
</evidence>
<comment type="caution">
    <text evidence="9">The sequence shown here is derived from an EMBL/GenBank/DDBJ whole genome shotgun (WGS) entry which is preliminary data.</text>
</comment>
<name>A0A5C8Z062_9GAMM</name>
<dbReference type="SUPFAM" id="SSF48452">
    <property type="entry name" value="TPR-like"/>
    <property type="match status" value="1"/>
</dbReference>
<accession>A0A5C8Z062</accession>
<evidence type="ECO:0000259" key="8">
    <source>
        <dbReference type="Pfam" id="PF13525"/>
    </source>
</evidence>
<dbReference type="GO" id="GO:0051205">
    <property type="term" value="P:protein insertion into membrane"/>
    <property type="evidence" value="ECO:0007669"/>
    <property type="project" value="UniProtKB-UniRule"/>
</dbReference>
<dbReference type="OrthoDB" id="9779191at2"/>
<keyword evidence="1 6" id="KW-0732">Signal</keyword>
<dbReference type="RefSeq" id="WP_147715016.1">
    <property type="nucleotide sequence ID" value="NZ_VKAD01000003.1"/>
</dbReference>
<evidence type="ECO:0000313" key="10">
    <source>
        <dbReference type="Proteomes" id="UP000321764"/>
    </source>
</evidence>
<keyword evidence="10" id="KW-1185">Reference proteome</keyword>
<sequence length="301" mass="34359">MYLSLVVIQSYGYNSRYLTDLMRFRMPSKLFASHSSIFFITLALFLTSCASLNNQQNTEQSYYQAAQAYLDKSNYSLAIEQINQLQQNFPFGDYAKAASLDLIYAYYQTGDFDSALVEADRFIRLNPERTEVEYADFVRSMCFFELYMENRGLFKLSDPSIRSGAEATNAFSALSSFLRAYPSSDYRTDLLSAMVVLKDSIARHELMIAEFYIRKGAWIAAAERARTVIDHYPGVSTTADALVILIEAYDQLEQPEDKAIALTQLTTHYPTHRSLSSGDYVAPKWQEDRWWVKLLTLGIAS</sequence>
<gene>
    <name evidence="6" type="primary">bamD</name>
    <name evidence="9" type="ORF">FME95_13460</name>
</gene>
<organism evidence="9 10">
    <name type="scientific">Reinekea thalattae</name>
    <dbReference type="NCBI Taxonomy" id="2593301"/>
    <lineage>
        <taxon>Bacteria</taxon>
        <taxon>Pseudomonadati</taxon>
        <taxon>Pseudomonadota</taxon>
        <taxon>Gammaproteobacteria</taxon>
        <taxon>Oceanospirillales</taxon>
        <taxon>Saccharospirillaceae</taxon>
        <taxon>Reinekea</taxon>
    </lineage>
</organism>
<protein>
    <recommendedName>
        <fullName evidence="6">Outer membrane protein assembly factor BamD</fullName>
    </recommendedName>
</protein>
<evidence type="ECO:0000313" key="9">
    <source>
        <dbReference type="EMBL" id="TXR51522.1"/>
    </source>
</evidence>
<comment type="function">
    <text evidence="6">Part of the outer membrane protein assembly complex, which is involved in assembly and insertion of beta-barrel proteins into the outer membrane.</text>
</comment>
<feature type="transmembrane region" description="Helical" evidence="7">
    <location>
        <begin position="30"/>
        <end position="48"/>
    </location>
</feature>
<evidence type="ECO:0000256" key="1">
    <source>
        <dbReference type="ARBA" id="ARBA00022729"/>
    </source>
</evidence>
<dbReference type="Gene3D" id="1.25.40.10">
    <property type="entry name" value="Tetratricopeptide repeat domain"/>
    <property type="match status" value="1"/>
</dbReference>
<keyword evidence="2 6" id="KW-0472">Membrane</keyword>
<comment type="subcellular location">
    <subcellularLocation>
        <location evidence="6">Cell outer membrane</location>
    </subcellularLocation>
</comment>
<dbReference type="PANTHER" id="PTHR37423:SF1">
    <property type="entry name" value="OUTER MEMBRANE PROTEIN ASSEMBLY FACTOR BAMD"/>
    <property type="match status" value="1"/>
</dbReference>
<keyword evidence="7" id="KW-0812">Transmembrane</keyword>
<proteinExistence type="inferred from homology"/>
<dbReference type="Pfam" id="PF13525">
    <property type="entry name" value="YfiO"/>
    <property type="match status" value="1"/>
</dbReference>
<evidence type="ECO:0000256" key="5">
    <source>
        <dbReference type="ARBA" id="ARBA00023288"/>
    </source>
</evidence>
<keyword evidence="3" id="KW-0564">Palmitate</keyword>
<evidence type="ECO:0000256" key="6">
    <source>
        <dbReference type="HAMAP-Rule" id="MF_00922"/>
    </source>
</evidence>
<dbReference type="GO" id="GO:0043165">
    <property type="term" value="P:Gram-negative-bacterium-type cell outer membrane assembly"/>
    <property type="evidence" value="ECO:0007669"/>
    <property type="project" value="UniProtKB-UniRule"/>
</dbReference>
<keyword evidence="5" id="KW-0449">Lipoprotein</keyword>
<reference evidence="9 10" key="1">
    <citation type="submission" date="2019-07" db="EMBL/GenBank/DDBJ databases">
        <title>Reinekea sp. strain SSH23 genome sequencing and assembly.</title>
        <authorList>
            <person name="Kim I."/>
        </authorList>
    </citation>
    <scope>NUCLEOTIDE SEQUENCE [LARGE SCALE GENOMIC DNA]</scope>
    <source>
        <strain evidence="9 10">SSH23</strain>
    </source>
</reference>